<feature type="domain" description="Aldehyde oxidase/xanthine dehydrogenase a/b hammerhead" evidence="3">
    <location>
        <begin position="19"/>
        <end position="139"/>
    </location>
</feature>
<keyword evidence="5" id="KW-1185">Reference proteome</keyword>
<gene>
    <name evidence="4" type="primary">coxL1</name>
    <name evidence="4" type="ORF">GCM10011360_06740</name>
</gene>
<dbReference type="Pfam" id="PF02738">
    <property type="entry name" value="MoCoBD_1"/>
    <property type="match status" value="1"/>
</dbReference>
<dbReference type="Pfam" id="PF01315">
    <property type="entry name" value="Ald_Xan_dh_C"/>
    <property type="match status" value="1"/>
</dbReference>
<keyword evidence="1" id="KW-0500">Molybdenum</keyword>
<comment type="caution">
    <text evidence="4">The sequence shown here is derived from an EMBL/GenBank/DDBJ whole genome shotgun (WGS) entry which is preliminary data.</text>
</comment>
<dbReference type="GO" id="GO:0016491">
    <property type="term" value="F:oxidoreductase activity"/>
    <property type="evidence" value="ECO:0007669"/>
    <property type="project" value="UniProtKB-KW"/>
</dbReference>
<evidence type="ECO:0000256" key="2">
    <source>
        <dbReference type="ARBA" id="ARBA00023002"/>
    </source>
</evidence>
<dbReference type="Gene3D" id="3.90.1170.50">
    <property type="entry name" value="Aldehyde oxidase/xanthine dehydrogenase, a/b hammerhead"/>
    <property type="match status" value="1"/>
</dbReference>
<dbReference type="RefSeq" id="WP_188476260.1">
    <property type="nucleotide sequence ID" value="NZ_BMFJ01000001.1"/>
</dbReference>
<dbReference type="SMART" id="SM01008">
    <property type="entry name" value="Ald_Xan_dh_C"/>
    <property type="match status" value="1"/>
</dbReference>
<dbReference type="SUPFAM" id="SSF56003">
    <property type="entry name" value="Molybdenum cofactor-binding domain"/>
    <property type="match status" value="1"/>
</dbReference>
<evidence type="ECO:0000313" key="5">
    <source>
        <dbReference type="Proteomes" id="UP000612855"/>
    </source>
</evidence>
<proteinExistence type="predicted"/>
<dbReference type="Proteomes" id="UP000612855">
    <property type="component" value="Unassembled WGS sequence"/>
</dbReference>
<dbReference type="InterPro" id="IPR037165">
    <property type="entry name" value="AldOxase/xan_DH_Mopterin-bd_sf"/>
</dbReference>
<sequence length="767" mass="80343">MTDTRTPRRGRVEDYRLTTGQGRYTDDLKAEGALWAVFVRSPYGAASIAGIDVSDAVEMPGVVAVFTEADLAGDGVGAVSAAMALEGPDGHKWVQTDRYLLARDEARFIGEPLAMVVAETREAALDAAEVVAADLSEHEAVVTISDAKADGARLVHADRPGNLGADWARGDWAAAEAALAASAHRVTLSAPISRVTAVTMEPRTALARPEPGGRFGLYASHQNPPAMRGALAAAFGMEPAAIRVVGPDVGGAFGMKSGPVREEMLCFWACRKLNRPVRWRADRSEALLSDEGGRAVEFTAELGLDAEGRFTALTVMLELDMGAYASARSLPPVLNFGGVAGVYQTPVIAGGLRGYLTNTVPVAPYRGAGRPEATFIIESLIDKAARELGHDRIELRRRNLIREDQMPWPANWYFGYDSGSFEKVMDAGIARAGLDGYAARQADSQARGRVRGFGLALCIETAGGMWGRRGADWTNVELHGDGTISVAAGAFSAGQGVETALIDLAAEGFEVSADRVTYAQGDTDVMAKGGGMGGSGAMIKGGSALKGAVETILADAKALAGEELEADVADIEYAEGVFRIAGTDREITLDQVAKVAGEKGIPLKANGEFSPEAPTFPNGCHICEVELDPETGRFDIVGYAAVEDIGRVLQPQMAEGQIQGGVAQALGQIFLEEIKYGEGDGQLLTGSFMDYAMPRAADLPMYNCGFYEVPTGMNPLGVKGVGEAGSVGGLAAGMSAVMDALAQVGVTEFAMPATPGRVWAAIASAKG</sequence>
<dbReference type="InterPro" id="IPR000674">
    <property type="entry name" value="Ald_Oxase/Xan_DH_a/b"/>
</dbReference>
<dbReference type="InterPro" id="IPR016208">
    <property type="entry name" value="Ald_Oxase/xanthine_DH-like"/>
</dbReference>
<dbReference type="EMBL" id="BMFJ01000001">
    <property type="protein sequence ID" value="GGE20697.1"/>
    <property type="molecule type" value="Genomic_DNA"/>
</dbReference>
<dbReference type="PANTHER" id="PTHR11908">
    <property type="entry name" value="XANTHINE DEHYDROGENASE"/>
    <property type="match status" value="1"/>
</dbReference>
<dbReference type="Gene3D" id="3.30.365.10">
    <property type="entry name" value="Aldehyde oxidase/xanthine dehydrogenase, molybdopterin binding domain"/>
    <property type="match status" value="4"/>
</dbReference>
<keyword evidence="2" id="KW-0560">Oxidoreductase</keyword>
<evidence type="ECO:0000259" key="3">
    <source>
        <dbReference type="SMART" id="SM01008"/>
    </source>
</evidence>
<dbReference type="PANTHER" id="PTHR11908:SF132">
    <property type="entry name" value="ALDEHYDE OXIDASE 1-RELATED"/>
    <property type="match status" value="1"/>
</dbReference>
<reference evidence="5" key="1">
    <citation type="journal article" date="2019" name="Int. J. Syst. Evol. Microbiol.">
        <title>The Global Catalogue of Microorganisms (GCM) 10K type strain sequencing project: providing services to taxonomists for standard genome sequencing and annotation.</title>
        <authorList>
            <consortium name="The Broad Institute Genomics Platform"/>
            <consortium name="The Broad Institute Genome Sequencing Center for Infectious Disease"/>
            <person name="Wu L."/>
            <person name="Ma J."/>
        </authorList>
    </citation>
    <scope>NUCLEOTIDE SEQUENCE [LARGE SCALE GENOMIC DNA]</scope>
    <source>
        <strain evidence="5">CGMCC 1.12664</strain>
    </source>
</reference>
<organism evidence="4 5">
    <name type="scientific">Primorskyibacter flagellatus</name>
    <dbReference type="NCBI Taxonomy" id="1387277"/>
    <lineage>
        <taxon>Bacteria</taxon>
        <taxon>Pseudomonadati</taxon>
        <taxon>Pseudomonadota</taxon>
        <taxon>Alphaproteobacteria</taxon>
        <taxon>Rhodobacterales</taxon>
        <taxon>Roseobacteraceae</taxon>
        <taxon>Primorskyibacter</taxon>
    </lineage>
</organism>
<dbReference type="InterPro" id="IPR036856">
    <property type="entry name" value="Ald_Oxase/Xan_DH_a/b_sf"/>
</dbReference>
<dbReference type="SUPFAM" id="SSF54665">
    <property type="entry name" value="CO dehydrogenase molybdoprotein N-domain-like"/>
    <property type="match status" value="1"/>
</dbReference>
<name>A0A917A043_9RHOB</name>
<evidence type="ECO:0000256" key="1">
    <source>
        <dbReference type="ARBA" id="ARBA00022505"/>
    </source>
</evidence>
<evidence type="ECO:0000313" key="4">
    <source>
        <dbReference type="EMBL" id="GGE20697.1"/>
    </source>
</evidence>
<accession>A0A917A043</accession>
<protein>
    <submittedName>
        <fullName evidence="4">Carbon monoxide dehydrogenase</fullName>
    </submittedName>
</protein>
<dbReference type="InterPro" id="IPR008274">
    <property type="entry name" value="AldOxase/xan_DH_MoCoBD1"/>
</dbReference>
<dbReference type="Pfam" id="PF20256">
    <property type="entry name" value="MoCoBD_2"/>
    <property type="match status" value="1"/>
</dbReference>
<dbReference type="AlphaFoldDB" id="A0A917A043"/>
<dbReference type="InterPro" id="IPR046867">
    <property type="entry name" value="AldOxase/xan_DH_MoCoBD2"/>
</dbReference>
<dbReference type="GO" id="GO:0005506">
    <property type="term" value="F:iron ion binding"/>
    <property type="evidence" value="ECO:0007669"/>
    <property type="project" value="InterPro"/>
</dbReference>